<gene>
    <name evidence="1" type="ORF">NM688_g4772</name>
</gene>
<protein>
    <submittedName>
        <fullName evidence="1">Uncharacterized protein</fullName>
    </submittedName>
</protein>
<keyword evidence="2" id="KW-1185">Reference proteome</keyword>
<accession>A0ACC1T1P2</accession>
<proteinExistence type="predicted"/>
<comment type="caution">
    <text evidence="1">The sequence shown here is derived from an EMBL/GenBank/DDBJ whole genome shotgun (WGS) entry which is preliminary data.</text>
</comment>
<sequence length="1044" mass="117829">MLLVYTDDDFETSSSFSSPPDVVLTSDVWHRLSADIHGEIAVQLPSCKELELTSIIRHSEICRHWRRLLSPHIFHKITLRIDRDVLERTTIAQSDVREELALADDVTHGGEILRKFAQFLDDNQSSSRSIVPHIKHLVFSDGACRESDLHSLGWRDRADLKRNAELLVDVMSHFRQLNKLEIQTLIPLDGFRIAELMLQGQAIESMHTAHPRTPIDIDELIMVFWDDNLPLPLFDNSIPHFFGLLALFGNVKSLDVYDNMRDVSQFPDYGTLPAYNTLPALPHYLRLSKLEFFGVCSRPRIIQMIVSPSATGELSYFDIDIIIFIVDLPIDLAPASPPLIDLIAKRRARLQETTLQLEFCSLNTESDGGVERSRTHGHMVKAASKILSTLNAPHTAHSVRKINIIIYGITHHCSAVVSTTGFFQPFHELDSLLFDLRNSAHQIQTTITPRERYPAYSLGPRNYMMRRLRRLRAYSSAFSHLYVVFCHPLDINTVQARYDASRPRIDPGVPHIILIPEFSGLPSVIICIHGKGRSKGTVPPSVSNVYKEPWHSRSTHESFIIMLAKGVYSESLIRFHFRAVHLQFMPWFRYSERLNELHNSACTMAYTVSDWADEWRNFLDDLKFWWSLIGGIESFVVSILIYLLGAAGQNQDTRTQTIGISSIMSASCGAIYSFVYVWKVGRIRKDDQVWRSKLASASTFKRELVSAIMAAPLVWLAWSIILLTVAFLSYIWDIPPDGSSEPPSATTFPYAHRVWLTVLPIVLVLQFLLSAFQFTAVFEPSGSPPLPLYTQAIANVDYDTVVGVPTVHHIIQFPSPQLLPPPPVSPPLSSVVHIASPYDTSQSARVGDNLQPTPIFDPAVAPRIFQYPRSTPSIPRPPLIHRVNQHTLLRSLGLGNTTQPGDASTVLPQTSRTSETESKLANQEYSEIQLQRTISDYTVEYRPEDLQIHLHTKFLSAAVNSVQLLTHDRQKLQDTFSPARSHRSGLLAPYAENKVLVSDEGYDAGASIQWILSSRILRRESGFQGPRGIAREFKTPQVRAVTVH</sequence>
<organism evidence="1 2">
    <name type="scientific">Phlebia brevispora</name>
    <dbReference type="NCBI Taxonomy" id="194682"/>
    <lineage>
        <taxon>Eukaryota</taxon>
        <taxon>Fungi</taxon>
        <taxon>Dikarya</taxon>
        <taxon>Basidiomycota</taxon>
        <taxon>Agaricomycotina</taxon>
        <taxon>Agaricomycetes</taxon>
        <taxon>Polyporales</taxon>
        <taxon>Meruliaceae</taxon>
        <taxon>Phlebia</taxon>
    </lineage>
</organism>
<reference evidence="1" key="1">
    <citation type="submission" date="2022-07" db="EMBL/GenBank/DDBJ databases">
        <title>Genome Sequence of Phlebia brevispora.</title>
        <authorList>
            <person name="Buettner E."/>
        </authorList>
    </citation>
    <scope>NUCLEOTIDE SEQUENCE</scope>
    <source>
        <strain evidence="1">MPL23</strain>
    </source>
</reference>
<dbReference type="EMBL" id="JANHOG010000818">
    <property type="protein sequence ID" value="KAJ3551321.1"/>
    <property type="molecule type" value="Genomic_DNA"/>
</dbReference>
<evidence type="ECO:0000313" key="2">
    <source>
        <dbReference type="Proteomes" id="UP001148662"/>
    </source>
</evidence>
<evidence type="ECO:0000313" key="1">
    <source>
        <dbReference type="EMBL" id="KAJ3551321.1"/>
    </source>
</evidence>
<name>A0ACC1T1P2_9APHY</name>
<dbReference type="Proteomes" id="UP001148662">
    <property type="component" value="Unassembled WGS sequence"/>
</dbReference>